<feature type="region of interest" description="Disordered" evidence="3">
    <location>
        <begin position="191"/>
        <end position="264"/>
    </location>
</feature>
<proteinExistence type="inferred from homology"/>
<dbReference type="GO" id="GO:0006457">
    <property type="term" value="P:protein folding"/>
    <property type="evidence" value="ECO:0007669"/>
    <property type="project" value="TreeGrafter"/>
</dbReference>
<feature type="region of interest" description="Disordered" evidence="3">
    <location>
        <begin position="1"/>
        <end position="22"/>
    </location>
</feature>
<dbReference type="InterPro" id="IPR008978">
    <property type="entry name" value="HSP20-like_chaperone"/>
</dbReference>
<dbReference type="GO" id="GO:0101031">
    <property type="term" value="C:protein folding chaperone complex"/>
    <property type="evidence" value="ECO:0007669"/>
    <property type="project" value="UniProtKB-ARBA"/>
</dbReference>
<comment type="subcellular location">
    <subcellularLocation>
        <location evidence="2">Cytoplasm</location>
    </subcellularLocation>
    <subcellularLocation>
        <location evidence="2">Nucleus</location>
    </subcellularLocation>
</comment>
<dbReference type="GO" id="GO:0005829">
    <property type="term" value="C:cytosol"/>
    <property type="evidence" value="ECO:0007669"/>
    <property type="project" value="TreeGrafter"/>
</dbReference>
<dbReference type="GO" id="GO:0005634">
    <property type="term" value="C:nucleus"/>
    <property type="evidence" value="ECO:0007669"/>
    <property type="project" value="UniProtKB-SubCell"/>
</dbReference>
<feature type="compositionally biased region" description="Basic and acidic residues" evidence="3">
    <location>
        <begin position="233"/>
        <end position="247"/>
    </location>
</feature>
<name>A0A843V7N0_COLES</name>
<dbReference type="EMBL" id="NMUH01001665">
    <property type="protein sequence ID" value="MQL94372.1"/>
    <property type="molecule type" value="Genomic_DNA"/>
</dbReference>
<dbReference type="GO" id="GO:0051131">
    <property type="term" value="P:chaperone-mediated protein complex assembly"/>
    <property type="evidence" value="ECO:0007669"/>
    <property type="project" value="TreeGrafter"/>
</dbReference>
<evidence type="ECO:0000313" key="5">
    <source>
        <dbReference type="EMBL" id="MQL94372.1"/>
    </source>
</evidence>
<comment type="subunit">
    <text evidence="2">Interacts with HSP90 in an ATP-dependent manner.</text>
</comment>
<dbReference type="PROSITE" id="PS51203">
    <property type="entry name" value="CS"/>
    <property type="match status" value="1"/>
</dbReference>
<protein>
    <recommendedName>
        <fullName evidence="2">Co-chaperone protein p23</fullName>
    </recommendedName>
</protein>
<dbReference type="Pfam" id="PF04969">
    <property type="entry name" value="CS"/>
    <property type="match status" value="1"/>
</dbReference>
<organism evidence="5 6">
    <name type="scientific">Colocasia esculenta</name>
    <name type="common">Wild taro</name>
    <name type="synonym">Arum esculentum</name>
    <dbReference type="NCBI Taxonomy" id="4460"/>
    <lineage>
        <taxon>Eukaryota</taxon>
        <taxon>Viridiplantae</taxon>
        <taxon>Streptophyta</taxon>
        <taxon>Embryophyta</taxon>
        <taxon>Tracheophyta</taxon>
        <taxon>Spermatophyta</taxon>
        <taxon>Magnoliopsida</taxon>
        <taxon>Liliopsida</taxon>
        <taxon>Araceae</taxon>
        <taxon>Aroideae</taxon>
        <taxon>Colocasieae</taxon>
        <taxon>Colocasia</taxon>
    </lineage>
</organism>
<accession>A0A843V7N0</accession>
<dbReference type="GO" id="GO:0051879">
    <property type="term" value="F:Hsp90 protein binding"/>
    <property type="evidence" value="ECO:0007669"/>
    <property type="project" value="UniProtKB-UniRule"/>
</dbReference>
<dbReference type="AlphaFoldDB" id="A0A843V7N0"/>
<evidence type="ECO:0000256" key="2">
    <source>
        <dbReference type="RuleBase" id="RU369032"/>
    </source>
</evidence>
<dbReference type="InterPro" id="IPR045250">
    <property type="entry name" value="p23-like"/>
</dbReference>
<keyword evidence="2" id="KW-0143">Chaperone</keyword>
<evidence type="ECO:0000259" key="4">
    <source>
        <dbReference type="PROSITE" id="PS51203"/>
    </source>
</evidence>
<dbReference type="GO" id="GO:0051087">
    <property type="term" value="F:protein-folding chaperone binding"/>
    <property type="evidence" value="ECO:0007669"/>
    <property type="project" value="TreeGrafter"/>
</dbReference>
<reference evidence="5" key="1">
    <citation type="submission" date="2017-07" db="EMBL/GenBank/DDBJ databases">
        <title>Taro Niue Genome Assembly and Annotation.</title>
        <authorList>
            <person name="Atibalentja N."/>
            <person name="Keating K."/>
            <person name="Fields C.J."/>
        </authorList>
    </citation>
    <scope>NUCLEOTIDE SEQUENCE</scope>
    <source>
        <strain evidence="5">Niue_2</strain>
        <tissue evidence="5">Leaf</tissue>
    </source>
</reference>
<dbReference type="Proteomes" id="UP000652761">
    <property type="component" value="Unassembled WGS sequence"/>
</dbReference>
<comment type="caution">
    <text evidence="5">The sequence shown here is derived from an EMBL/GenBank/DDBJ whole genome shotgun (WGS) entry which is preliminary data.</text>
</comment>
<dbReference type="InterPro" id="IPR007052">
    <property type="entry name" value="CS_dom"/>
</dbReference>
<comment type="function">
    <text evidence="2">Acts as a co-chaperone for HSP90.</text>
</comment>
<dbReference type="PANTHER" id="PTHR22932:SF22">
    <property type="entry name" value="CO-CHAPERONE PROTEIN P23"/>
    <property type="match status" value="1"/>
</dbReference>
<gene>
    <name evidence="5" type="ORF">Taro_027029</name>
</gene>
<comment type="similarity">
    <text evidence="1 2">Belongs to the p23/wos2 family.</text>
</comment>
<evidence type="ECO:0000256" key="3">
    <source>
        <dbReference type="SAM" id="MobiDB-lite"/>
    </source>
</evidence>
<dbReference type="Gene3D" id="2.60.40.790">
    <property type="match status" value="1"/>
</dbReference>
<feature type="compositionally biased region" description="Acidic residues" evidence="3">
    <location>
        <begin position="218"/>
        <end position="232"/>
    </location>
</feature>
<dbReference type="CDD" id="cd06465">
    <property type="entry name" value="p23_hB-ind1_like"/>
    <property type="match status" value="1"/>
</dbReference>
<evidence type="ECO:0000256" key="1">
    <source>
        <dbReference type="ARBA" id="ARBA00025733"/>
    </source>
</evidence>
<dbReference type="FunFam" id="2.60.40.790:FF:000013">
    <property type="entry name" value="Very-long-chain (3R)-3-hydroxyacyl-CoA dehydratase"/>
    <property type="match status" value="1"/>
</dbReference>
<keyword evidence="6" id="KW-1185">Reference proteome</keyword>
<evidence type="ECO:0000313" key="6">
    <source>
        <dbReference type="Proteomes" id="UP000652761"/>
    </source>
</evidence>
<keyword evidence="2" id="KW-0963">Cytoplasm</keyword>
<keyword evidence="2" id="KW-0539">Nucleus</keyword>
<feature type="domain" description="CS" evidence="4">
    <location>
        <begin position="85"/>
        <end position="170"/>
    </location>
</feature>
<sequence length="264" mass="29123">MLPPPRCSPLKPSSGRSHRPDPPALSRVYLLLPCLPASVIWAYSSCKAGSLHKHGGSAESRDDDYRESLRTTSMVPVPRNKRASIRHPEVKWAQRADKVYITILLPDAKDVKVNLEPEGALSFSAYGGAENNLYELKLDLYDKESKINVGVRNIFCVVEKVEKVWWKKLLRGDEKPPHYLKVDWDKWADEDEDTGPGDLDFGGMDFSKFGGMEGAGDGMDDDLDDTDDEDQEVENREPADGGGKDAGENEEASAESKTAPAASS</sequence>
<dbReference type="PANTHER" id="PTHR22932">
    <property type="entry name" value="TELOMERASE-BINDING PROTEIN P23 HSP90 CO-CHAPERONE"/>
    <property type="match status" value="1"/>
</dbReference>
<dbReference type="OrthoDB" id="1564555at2759"/>
<dbReference type="SUPFAM" id="SSF49764">
    <property type="entry name" value="HSP20-like chaperones"/>
    <property type="match status" value="1"/>
</dbReference>